<comment type="caution">
    <text evidence="9">The sequence shown here is derived from an EMBL/GenBank/DDBJ whole genome shotgun (WGS) entry which is preliminary data.</text>
</comment>
<feature type="transmembrane region" description="Helical" evidence="7">
    <location>
        <begin position="18"/>
        <end position="36"/>
    </location>
</feature>
<sequence>MPSPSDPGSGVSGARLKGVAISLIGLLAGLLAWQVLGQRDPVLLATPVRSFESLAAMTRDGTLPGALADTGVLFLAGLAAAVVGGVGYGLVLSRSRRLRTSTQWLVFAVQSVPIVALAPLILAAFGFGFWAKVLVVFLSAVFPVLINTAEGARHTPVTLLEVARVHRSGEWALWRDVLLPHAMPYAMSGIRQGIAMAFVGTFIAEFFLEATGIGGLLLGASSRFDSATVLGLTVLVSVLAAMLMALGQVLERAFAPWREGSTE</sequence>
<keyword evidence="6 7" id="KW-0472">Membrane</keyword>
<evidence type="ECO:0000256" key="6">
    <source>
        <dbReference type="ARBA" id="ARBA00023136"/>
    </source>
</evidence>
<feature type="transmembrane region" description="Helical" evidence="7">
    <location>
        <begin position="104"/>
        <end position="123"/>
    </location>
</feature>
<dbReference type="EMBL" id="BAABAQ010000008">
    <property type="protein sequence ID" value="GAA4197332.1"/>
    <property type="molecule type" value="Genomic_DNA"/>
</dbReference>
<evidence type="ECO:0000256" key="4">
    <source>
        <dbReference type="ARBA" id="ARBA00022692"/>
    </source>
</evidence>
<evidence type="ECO:0000256" key="5">
    <source>
        <dbReference type="ARBA" id="ARBA00022989"/>
    </source>
</evidence>
<dbReference type="RefSeq" id="WP_344920068.1">
    <property type="nucleotide sequence ID" value="NZ_BAABAQ010000008.1"/>
</dbReference>
<dbReference type="PANTHER" id="PTHR30151:SF41">
    <property type="entry name" value="ABC TRANSPORTER PERMEASE PROTEIN"/>
    <property type="match status" value="1"/>
</dbReference>
<accession>A0ABP8B3N5</accession>
<evidence type="ECO:0000256" key="3">
    <source>
        <dbReference type="ARBA" id="ARBA00022475"/>
    </source>
</evidence>
<evidence type="ECO:0000256" key="7">
    <source>
        <dbReference type="RuleBase" id="RU363032"/>
    </source>
</evidence>
<comment type="similarity">
    <text evidence="7">Belongs to the binding-protein-dependent transport system permease family.</text>
</comment>
<organism evidence="9 10">
    <name type="scientific">Streptosporangium oxazolinicum</name>
    <dbReference type="NCBI Taxonomy" id="909287"/>
    <lineage>
        <taxon>Bacteria</taxon>
        <taxon>Bacillati</taxon>
        <taxon>Actinomycetota</taxon>
        <taxon>Actinomycetes</taxon>
        <taxon>Streptosporangiales</taxon>
        <taxon>Streptosporangiaceae</taxon>
        <taxon>Streptosporangium</taxon>
    </lineage>
</organism>
<feature type="transmembrane region" description="Helical" evidence="7">
    <location>
        <begin position="72"/>
        <end position="92"/>
    </location>
</feature>
<keyword evidence="3" id="KW-1003">Cell membrane</keyword>
<dbReference type="PROSITE" id="PS50928">
    <property type="entry name" value="ABC_TM1"/>
    <property type="match status" value="1"/>
</dbReference>
<gene>
    <name evidence="9" type="ORF">GCM10022252_46090</name>
</gene>
<keyword evidence="5 7" id="KW-1133">Transmembrane helix</keyword>
<dbReference type="InterPro" id="IPR000515">
    <property type="entry name" value="MetI-like"/>
</dbReference>
<dbReference type="CDD" id="cd06261">
    <property type="entry name" value="TM_PBP2"/>
    <property type="match status" value="1"/>
</dbReference>
<keyword evidence="10" id="KW-1185">Reference proteome</keyword>
<dbReference type="Gene3D" id="1.10.3720.10">
    <property type="entry name" value="MetI-like"/>
    <property type="match status" value="1"/>
</dbReference>
<proteinExistence type="inferred from homology"/>
<feature type="transmembrane region" description="Helical" evidence="7">
    <location>
        <begin position="129"/>
        <end position="146"/>
    </location>
</feature>
<dbReference type="Pfam" id="PF00528">
    <property type="entry name" value="BPD_transp_1"/>
    <property type="match status" value="1"/>
</dbReference>
<evidence type="ECO:0000256" key="1">
    <source>
        <dbReference type="ARBA" id="ARBA00004651"/>
    </source>
</evidence>
<evidence type="ECO:0000313" key="9">
    <source>
        <dbReference type="EMBL" id="GAA4197332.1"/>
    </source>
</evidence>
<feature type="transmembrane region" description="Helical" evidence="7">
    <location>
        <begin position="193"/>
        <end position="217"/>
    </location>
</feature>
<dbReference type="SUPFAM" id="SSF161098">
    <property type="entry name" value="MetI-like"/>
    <property type="match status" value="1"/>
</dbReference>
<comment type="subcellular location">
    <subcellularLocation>
        <location evidence="1 7">Cell membrane</location>
        <topology evidence="1 7">Multi-pass membrane protein</topology>
    </subcellularLocation>
</comment>
<evidence type="ECO:0000313" key="10">
    <source>
        <dbReference type="Proteomes" id="UP001501251"/>
    </source>
</evidence>
<evidence type="ECO:0000256" key="2">
    <source>
        <dbReference type="ARBA" id="ARBA00022448"/>
    </source>
</evidence>
<protein>
    <submittedName>
        <fullName evidence="9">ABC transporter permease</fullName>
    </submittedName>
</protein>
<name>A0ABP8B3N5_9ACTN</name>
<dbReference type="InterPro" id="IPR035906">
    <property type="entry name" value="MetI-like_sf"/>
</dbReference>
<reference evidence="10" key="1">
    <citation type="journal article" date="2019" name="Int. J. Syst. Evol. Microbiol.">
        <title>The Global Catalogue of Microorganisms (GCM) 10K type strain sequencing project: providing services to taxonomists for standard genome sequencing and annotation.</title>
        <authorList>
            <consortium name="The Broad Institute Genomics Platform"/>
            <consortium name="The Broad Institute Genome Sequencing Center for Infectious Disease"/>
            <person name="Wu L."/>
            <person name="Ma J."/>
        </authorList>
    </citation>
    <scope>NUCLEOTIDE SEQUENCE [LARGE SCALE GENOMIC DNA]</scope>
    <source>
        <strain evidence="10">JCM 17388</strain>
    </source>
</reference>
<feature type="transmembrane region" description="Helical" evidence="7">
    <location>
        <begin position="229"/>
        <end position="250"/>
    </location>
</feature>
<dbReference type="Proteomes" id="UP001501251">
    <property type="component" value="Unassembled WGS sequence"/>
</dbReference>
<feature type="domain" description="ABC transmembrane type-1" evidence="8">
    <location>
        <begin position="67"/>
        <end position="245"/>
    </location>
</feature>
<keyword evidence="2 7" id="KW-0813">Transport</keyword>
<evidence type="ECO:0000259" key="8">
    <source>
        <dbReference type="PROSITE" id="PS50928"/>
    </source>
</evidence>
<keyword evidence="4 7" id="KW-0812">Transmembrane</keyword>
<dbReference type="PANTHER" id="PTHR30151">
    <property type="entry name" value="ALKANE SULFONATE ABC TRANSPORTER-RELATED, MEMBRANE SUBUNIT"/>
    <property type="match status" value="1"/>
</dbReference>